<dbReference type="InterPro" id="IPR002110">
    <property type="entry name" value="Ankyrin_rpt"/>
</dbReference>
<gene>
    <name evidence="5" type="ORF">CEUR00632_LOCUS10553</name>
</gene>
<name>A0A7R9VBL2_9CHLO</name>
<organism evidence="5">
    <name type="scientific">Chlamydomonas euryale</name>
    <dbReference type="NCBI Taxonomy" id="1486919"/>
    <lineage>
        <taxon>Eukaryota</taxon>
        <taxon>Viridiplantae</taxon>
        <taxon>Chlorophyta</taxon>
        <taxon>core chlorophytes</taxon>
        <taxon>Chlorophyceae</taxon>
        <taxon>CS clade</taxon>
        <taxon>Chlamydomonadales</taxon>
        <taxon>Chlamydomonadaceae</taxon>
        <taxon>Chlamydomonas</taxon>
    </lineage>
</organism>
<dbReference type="PROSITE" id="PS50297">
    <property type="entry name" value="ANK_REP_REGION"/>
    <property type="match status" value="2"/>
</dbReference>
<evidence type="ECO:0000256" key="4">
    <source>
        <dbReference type="SAM" id="MobiDB-lite"/>
    </source>
</evidence>
<dbReference type="SUPFAM" id="SSF48403">
    <property type="entry name" value="Ankyrin repeat"/>
    <property type="match status" value="1"/>
</dbReference>
<dbReference type="Gene3D" id="1.25.40.20">
    <property type="entry name" value="Ankyrin repeat-containing domain"/>
    <property type="match status" value="2"/>
</dbReference>
<sequence>MGNRKLCHVRTRARVCLRACVKHWPFRACTSYGCHPLPDRVCVSLQDIQFKMPQCASVGTKMAAAAEAADPAAAMSAVAACRASVTLSFAVGRRHFMRAPLLPLLLLVLMSASTGLRQVAARRAARSGSPTPLQPSPPRPPQIASELLAKLISAAYDGRLLDVEDLLSEGADVNGQTEDGRSPLMSAVGEGHLDVVWLLLRSGADTEVRDSDEYTPLILAAERGHIDMARLLLISGAQRDAVDKGGRTAIDVAMLSSHPDIAEMIALYNPSTFIVRDFISVNGSGLLVAENLTSVVQVEFPVGSYMAGASISRTGPGVPAMAVISTSAPTPNNTHATWIMACCHGQDIKMVELQVTMQPDGVYVLATGAGYYRTACNLNADIVNSAWVAKNSMAVSTCFACRDYGVSMLVTSLAPGKLLKLPTIPFWFCTSSLTVIICVDLSRMD</sequence>
<dbReference type="EMBL" id="HBEC01023059">
    <property type="protein sequence ID" value="CAD8290673.1"/>
    <property type="molecule type" value="Transcribed_RNA"/>
</dbReference>
<reference evidence="5" key="1">
    <citation type="submission" date="2021-01" db="EMBL/GenBank/DDBJ databases">
        <authorList>
            <person name="Corre E."/>
            <person name="Pelletier E."/>
            <person name="Niang G."/>
            <person name="Scheremetjew M."/>
            <person name="Finn R."/>
            <person name="Kale V."/>
            <person name="Holt S."/>
            <person name="Cochrane G."/>
            <person name="Meng A."/>
            <person name="Brown T."/>
            <person name="Cohen L."/>
        </authorList>
    </citation>
    <scope>NUCLEOTIDE SEQUENCE</scope>
    <source>
        <strain evidence="5">CCMP219</strain>
    </source>
</reference>
<keyword evidence="2 3" id="KW-0040">ANK repeat</keyword>
<evidence type="ECO:0000313" key="5">
    <source>
        <dbReference type="EMBL" id="CAD8290673.1"/>
    </source>
</evidence>
<evidence type="ECO:0000256" key="3">
    <source>
        <dbReference type="PROSITE-ProRule" id="PRU00023"/>
    </source>
</evidence>
<protein>
    <recommendedName>
        <fullName evidence="6">Ankyrin repeat domain-containing protein</fullName>
    </recommendedName>
</protein>
<proteinExistence type="predicted"/>
<keyword evidence="1" id="KW-0677">Repeat</keyword>
<dbReference type="PROSITE" id="PS50088">
    <property type="entry name" value="ANK_REPEAT"/>
    <property type="match status" value="2"/>
</dbReference>
<dbReference type="PANTHER" id="PTHR24171">
    <property type="entry name" value="ANKYRIN REPEAT DOMAIN-CONTAINING PROTEIN 39-RELATED"/>
    <property type="match status" value="1"/>
</dbReference>
<dbReference type="Pfam" id="PF12796">
    <property type="entry name" value="Ank_2"/>
    <property type="match status" value="1"/>
</dbReference>
<evidence type="ECO:0000256" key="1">
    <source>
        <dbReference type="ARBA" id="ARBA00022737"/>
    </source>
</evidence>
<feature type="repeat" description="ANK" evidence="3">
    <location>
        <begin position="179"/>
        <end position="211"/>
    </location>
</feature>
<dbReference type="InterPro" id="IPR036770">
    <property type="entry name" value="Ankyrin_rpt-contain_sf"/>
</dbReference>
<feature type="compositionally biased region" description="Pro residues" evidence="4">
    <location>
        <begin position="132"/>
        <end position="141"/>
    </location>
</feature>
<dbReference type="SMART" id="SM00248">
    <property type="entry name" value="ANK"/>
    <property type="match status" value="3"/>
</dbReference>
<feature type="region of interest" description="Disordered" evidence="4">
    <location>
        <begin position="122"/>
        <end position="141"/>
    </location>
</feature>
<evidence type="ECO:0000256" key="2">
    <source>
        <dbReference type="ARBA" id="ARBA00023043"/>
    </source>
</evidence>
<dbReference type="AlphaFoldDB" id="A0A7R9VBL2"/>
<evidence type="ECO:0008006" key="6">
    <source>
        <dbReference type="Google" id="ProtNLM"/>
    </source>
</evidence>
<feature type="repeat" description="ANK" evidence="3">
    <location>
        <begin position="212"/>
        <end position="244"/>
    </location>
</feature>
<accession>A0A7R9VBL2</accession>